<dbReference type="Pfam" id="PF00313">
    <property type="entry name" value="CSD"/>
    <property type="match status" value="1"/>
</dbReference>
<organism evidence="3 4">
    <name type="scientific">Sulfurifustis variabilis</name>
    <dbReference type="NCBI Taxonomy" id="1675686"/>
    <lineage>
        <taxon>Bacteria</taxon>
        <taxon>Pseudomonadati</taxon>
        <taxon>Pseudomonadota</taxon>
        <taxon>Gammaproteobacteria</taxon>
        <taxon>Acidiferrobacterales</taxon>
        <taxon>Acidiferrobacteraceae</taxon>
        <taxon>Sulfurifustis</taxon>
    </lineage>
</organism>
<reference evidence="3 4" key="1">
    <citation type="submission" date="2015-08" db="EMBL/GenBank/DDBJ databases">
        <title>Complete genome sequence of Sulfurifustis variabilis.</title>
        <authorList>
            <person name="Miura A."/>
            <person name="Kojima H."/>
            <person name="Fukui M."/>
        </authorList>
    </citation>
    <scope>NUCLEOTIDE SEQUENCE [LARGE SCALE GENOMIC DNA]</scope>
    <source>
        <strain evidence="4">skN76</strain>
    </source>
</reference>
<dbReference type="InterPro" id="IPR003489">
    <property type="entry name" value="RHF/RaiA"/>
</dbReference>
<proteinExistence type="predicted"/>
<dbReference type="InterPro" id="IPR036567">
    <property type="entry name" value="RHF-like"/>
</dbReference>
<dbReference type="Proteomes" id="UP000218899">
    <property type="component" value="Chromosome"/>
</dbReference>
<dbReference type="SMART" id="SM00357">
    <property type="entry name" value="CSP"/>
    <property type="match status" value="1"/>
</dbReference>
<dbReference type="KEGG" id="sva:SVA_1751"/>
<dbReference type="RefSeq" id="WP_096460834.1">
    <property type="nucleotide sequence ID" value="NZ_AP014936.1"/>
</dbReference>
<dbReference type="OrthoDB" id="9782252at2"/>
<dbReference type="PROSITE" id="PS51857">
    <property type="entry name" value="CSD_2"/>
    <property type="match status" value="1"/>
</dbReference>
<dbReference type="EMBL" id="AP014936">
    <property type="protein sequence ID" value="BAU48305.1"/>
    <property type="molecule type" value="Genomic_DNA"/>
</dbReference>
<dbReference type="InterPro" id="IPR002059">
    <property type="entry name" value="CSP_DNA-bd"/>
</dbReference>
<dbReference type="InterPro" id="IPR011129">
    <property type="entry name" value="CSD"/>
</dbReference>
<dbReference type="GO" id="GO:0005829">
    <property type="term" value="C:cytosol"/>
    <property type="evidence" value="ECO:0007669"/>
    <property type="project" value="UniProtKB-ARBA"/>
</dbReference>
<keyword evidence="4" id="KW-1185">Reference proteome</keyword>
<protein>
    <submittedName>
        <fullName evidence="3">Cold-shock protein</fullName>
    </submittedName>
</protein>
<dbReference type="Gene3D" id="2.40.50.140">
    <property type="entry name" value="Nucleic acid-binding proteins"/>
    <property type="match status" value="1"/>
</dbReference>
<name>A0A1B4V4I4_9GAMM</name>
<evidence type="ECO:0000259" key="2">
    <source>
        <dbReference type="PROSITE" id="PS51857"/>
    </source>
</evidence>
<dbReference type="SUPFAM" id="SSF69754">
    <property type="entry name" value="Ribosome binding protein Y (YfiA homologue)"/>
    <property type="match status" value="1"/>
</dbReference>
<dbReference type="SUPFAM" id="SSF50249">
    <property type="entry name" value="Nucleic acid-binding proteins"/>
    <property type="match status" value="1"/>
</dbReference>
<dbReference type="Pfam" id="PF02482">
    <property type="entry name" value="Ribosomal_S30AE"/>
    <property type="match status" value="1"/>
</dbReference>
<dbReference type="Gene3D" id="3.30.160.100">
    <property type="entry name" value="Ribosome hibernation promotion factor-like"/>
    <property type="match status" value="1"/>
</dbReference>
<feature type="domain" description="CSD" evidence="2">
    <location>
        <begin position="117"/>
        <end position="181"/>
    </location>
</feature>
<dbReference type="AlphaFoldDB" id="A0A1B4V4I4"/>
<feature type="region of interest" description="Disordered" evidence="1">
    <location>
        <begin position="167"/>
        <end position="207"/>
    </location>
</feature>
<evidence type="ECO:0000313" key="3">
    <source>
        <dbReference type="EMBL" id="BAU48305.1"/>
    </source>
</evidence>
<evidence type="ECO:0000313" key="4">
    <source>
        <dbReference type="Proteomes" id="UP000218899"/>
    </source>
</evidence>
<gene>
    <name evidence="3" type="ORF">SVA_1751</name>
</gene>
<dbReference type="InterPro" id="IPR012340">
    <property type="entry name" value="NA-bd_OB-fold"/>
</dbReference>
<sequence length="207" mass="23450">MKQPLELTFHDVDRSAWVEDYIRRRAERLERLADDIIWCRVAVEQPSRSRNTGNLYRVSIELSLPPNKDLVAAKERPIDDPHMQLRPLIKSAFEALERQLKKTVERRRYDVKSHEEPPHGLVARVFPREGYGFIRSSDGREIYFNRRAVLHDGFERLAIGTEVRFVDESGEEGPQASSVQIVSKRGQRESVEGGSAAPGAGGGGDTS</sequence>
<accession>A0A1B4V4I4</accession>
<dbReference type="GO" id="GO:0003676">
    <property type="term" value="F:nucleic acid binding"/>
    <property type="evidence" value="ECO:0007669"/>
    <property type="project" value="InterPro"/>
</dbReference>
<evidence type="ECO:0000256" key="1">
    <source>
        <dbReference type="SAM" id="MobiDB-lite"/>
    </source>
</evidence>